<dbReference type="PROSITE" id="PS51352">
    <property type="entry name" value="THIOREDOXIN_2"/>
    <property type="match status" value="1"/>
</dbReference>
<dbReference type="HOGENOM" id="CLU_072057_0_0_10"/>
<keyword evidence="2" id="KW-0560">Oxidoreductase</keyword>
<dbReference type="Pfam" id="PF17127">
    <property type="entry name" value="DUF5106"/>
    <property type="match status" value="1"/>
</dbReference>
<protein>
    <submittedName>
        <fullName evidence="2">Antioxidant, AhpC/TSA family</fullName>
        <ecNumber evidence="2">1.11.1.15</ecNumber>
    </submittedName>
</protein>
<dbReference type="OrthoDB" id="9805634at2"/>
<dbReference type="InterPro" id="IPR000866">
    <property type="entry name" value="AhpC/TSA"/>
</dbReference>
<dbReference type="EMBL" id="ACHA02000002">
    <property type="protein sequence ID" value="EFK59249.1"/>
    <property type="molecule type" value="Genomic_DNA"/>
</dbReference>
<dbReference type="STRING" id="525373.HMPREF0766_10166"/>
<dbReference type="Pfam" id="PF00578">
    <property type="entry name" value="AhpC-TSA"/>
    <property type="match status" value="1"/>
</dbReference>
<evidence type="ECO:0000313" key="3">
    <source>
        <dbReference type="Proteomes" id="UP000006258"/>
    </source>
</evidence>
<dbReference type="eggNOG" id="COG0526">
    <property type="taxonomic scope" value="Bacteria"/>
</dbReference>
<dbReference type="GeneID" id="95429582"/>
<organism evidence="2 3">
    <name type="scientific">Sphingobacterium spiritivorum ATCC 33861</name>
    <dbReference type="NCBI Taxonomy" id="525373"/>
    <lineage>
        <taxon>Bacteria</taxon>
        <taxon>Pseudomonadati</taxon>
        <taxon>Bacteroidota</taxon>
        <taxon>Sphingobacteriia</taxon>
        <taxon>Sphingobacteriales</taxon>
        <taxon>Sphingobacteriaceae</taxon>
        <taxon>Sphingobacterium</taxon>
    </lineage>
</organism>
<accession>D7VGP7</accession>
<keyword evidence="2" id="KW-0575">Peroxidase</keyword>
<evidence type="ECO:0000259" key="1">
    <source>
        <dbReference type="PROSITE" id="PS51352"/>
    </source>
</evidence>
<dbReference type="InterPro" id="IPR033395">
    <property type="entry name" value="DUF5106"/>
</dbReference>
<feature type="domain" description="Thioredoxin" evidence="1">
    <location>
        <begin position="162"/>
        <end position="301"/>
    </location>
</feature>
<dbReference type="SUPFAM" id="SSF52833">
    <property type="entry name" value="Thioredoxin-like"/>
    <property type="match status" value="1"/>
</dbReference>
<name>D7VGP7_SPHSI</name>
<gene>
    <name evidence="2" type="ORF">HMPREF0766_10166</name>
</gene>
<evidence type="ECO:0000313" key="2">
    <source>
        <dbReference type="EMBL" id="EFK59249.1"/>
    </source>
</evidence>
<dbReference type="EC" id="1.11.1.15" evidence="2"/>
<dbReference type="AlphaFoldDB" id="D7VGP7"/>
<comment type="caution">
    <text evidence="2">The sequence shown here is derived from an EMBL/GenBank/DDBJ whole genome shotgun (WGS) entry which is preliminary data.</text>
</comment>
<dbReference type="Proteomes" id="UP000006258">
    <property type="component" value="Unassembled WGS sequence"/>
</dbReference>
<dbReference type="InterPro" id="IPR013766">
    <property type="entry name" value="Thioredoxin_domain"/>
</dbReference>
<dbReference type="PROSITE" id="PS51257">
    <property type="entry name" value="PROKAR_LIPOPROTEIN"/>
    <property type="match status" value="1"/>
</dbReference>
<proteinExistence type="predicted"/>
<sequence>MKNLVLIASCTAFIIACQSPYRKENNVNDKNIDSLTASIHGQEHKHYLAEHYWDDMPFSDSISTAGLPAFKESLADYLLLLHTFQPSVAKETMTGFLNRKITSATLLLQMGDLLENYLYDPLSPLRNDELYATFLKYKLTFPNIEDMYLVRTRYQLNIISKNNVNQTAENFTYMTAHSKKTSLSAIKSNYTLLYFYNPDCPYCKDTTAKMKHSNVLKELKTVRQGLSILAICTEPTKNTWTDYILSLPADWINGYNDKLPTQQLYDLRALPSLYLLDENKKVICKDATFEQIETILAELQQQGKL</sequence>
<dbReference type="RefSeq" id="WP_002996776.1">
    <property type="nucleotide sequence ID" value="NZ_GL379771.1"/>
</dbReference>
<keyword evidence="3" id="KW-1185">Reference proteome</keyword>
<dbReference type="GO" id="GO:0004601">
    <property type="term" value="F:peroxidase activity"/>
    <property type="evidence" value="ECO:0007669"/>
    <property type="project" value="UniProtKB-KW"/>
</dbReference>
<dbReference type="Gene3D" id="3.40.30.10">
    <property type="entry name" value="Glutaredoxin"/>
    <property type="match status" value="1"/>
</dbReference>
<reference evidence="2" key="1">
    <citation type="submission" date="2010-07" db="EMBL/GenBank/DDBJ databases">
        <authorList>
            <person name="Muzny D."/>
            <person name="Qin X."/>
            <person name="Buhay C."/>
            <person name="Dugan-Rocha S."/>
            <person name="Ding Y."/>
            <person name="Chen G."/>
            <person name="Hawes A."/>
            <person name="Holder M."/>
            <person name="Jhangiani S."/>
            <person name="Johnson A."/>
            <person name="Khan Z."/>
            <person name="Li Z."/>
            <person name="Liu W."/>
            <person name="Liu X."/>
            <person name="Perez L."/>
            <person name="Shen H."/>
            <person name="Wang Q."/>
            <person name="Watt J."/>
            <person name="Xi L."/>
            <person name="Xin Y."/>
            <person name="Zhou J."/>
            <person name="Deng J."/>
            <person name="Jiang H."/>
            <person name="Liu Y."/>
            <person name="Qu J."/>
            <person name="Song X.-Z."/>
            <person name="Zhang L."/>
            <person name="Villasana D."/>
            <person name="Johnson A."/>
            <person name="Liu J."/>
            <person name="Liyanage D."/>
            <person name="Lorensuhewa L."/>
            <person name="Robinson T."/>
            <person name="Song A."/>
            <person name="Song B.-B."/>
            <person name="Dinh H."/>
            <person name="Thornton R."/>
            <person name="Coyle M."/>
            <person name="Francisco L."/>
            <person name="Jackson L."/>
            <person name="Javaid M."/>
            <person name="Korchina V."/>
            <person name="Kovar C."/>
            <person name="Mata R."/>
            <person name="Mathew T."/>
            <person name="Ngo R."/>
            <person name="Nguyen L."/>
            <person name="Nguyen N."/>
            <person name="Okwuonu G."/>
            <person name="Ongeri F."/>
            <person name="Pham C."/>
            <person name="Simmons D."/>
            <person name="Wilczek-Boney K."/>
            <person name="Hale W."/>
            <person name="Jakkamsetti A."/>
            <person name="Pham P."/>
            <person name="Ruth R."/>
            <person name="San Lucas F."/>
            <person name="Warren J."/>
            <person name="Zhang J."/>
            <person name="Zhao Z."/>
            <person name="Zhou C."/>
            <person name="Zhu D."/>
            <person name="Lee S."/>
            <person name="Bess C."/>
            <person name="Blankenburg K."/>
            <person name="Forbes L."/>
            <person name="Fu Q."/>
            <person name="Gubbala S."/>
            <person name="Hirani K."/>
            <person name="Jayaseelan J.C."/>
            <person name="Lara F."/>
            <person name="Munidasa M."/>
            <person name="Palculict T."/>
            <person name="Patil S."/>
            <person name="Pu L.-L."/>
            <person name="Saada N."/>
            <person name="Tang L."/>
            <person name="Weissenberger G."/>
            <person name="Zhu Y."/>
            <person name="Hemphill L."/>
            <person name="Shang Y."/>
            <person name="Youmans B."/>
            <person name="Ayvaz T."/>
            <person name="Ross M."/>
            <person name="Santibanez J."/>
            <person name="Aqrawi P."/>
            <person name="Gross S."/>
            <person name="Joshi V."/>
            <person name="Fowler G."/>
            <person name="Nazareth L."/>
            <person name="Reid J."/>
            <person name="Worley K."/>
            <person name="Petrosino J."/>
            <person name="Highlander S."/>
            <person name="Gibbs R."/>
        </authorList>
    </citation>
    <scope>NUCLEOTIDE SEQUENCE [LARGE SCALE GENOMIC DNA]</scope>
    <source>
        <strain evidence="2">ATCC 33861</strain>
    </source>
</reference>
<dbReference type="InterPro" id="IPR036249">
    <property type="entry name" value="Thioredoxin-like_sf"/>
</dbReference>